<feature type="transmembrane region" description="Helical" evidence="1">
    <location>
        <begin position="59"/>
        <end position="80"/>
    </location>
</feature>
<feature type="transmembrane region" description="Helical" evidence="1">
    <location>
        <begin position="32"/>
        <end position="53"/>
    </location>
</feature>
<reference evidence="2 3" key="1">
    <citation type="journal article" date="2016" name="J. Zhejiang Univ. Sci. B">
        <title>Antibiotic resistance mechanisms of Myroides sp.</title>
        <authorList>
            <person name="Hu S."/>
            <person name="Yuan S."/>
            <person name="Qu H."/>
            <person name="Jiang T."/>
            <person name="Zhou Y."/>
            <person name="Wang M."/>
            <person name="Ming D."/>
        </authorList>
    </citation>
    <scope>NUCLEOTIDE SEQUENCE [LARGE SCALE GENOMIC DNA]</scope>
    <source>
        <strain evidence="2 3">PR63039</strain>
    </source>
</reference>
<feature type="transmembrane region" description="Helical" evidence="1">
    <location>
        <begin position="87"/>
        <end position="107"/>
    </location>
</feature>
<keyword evidence="1" id="KW-0812">Transmembrane</keyword>
<proteinExistence type="predicted"/>
<feature type="transmembrane region" description="Helical" evidence="1">
    <location>
        <begin position="5"/>
        <end position="20"/>
    </location>
</feature>
<keyword evidence="1" id="KW-1133">Transmembrane helix</keyword>
<sequence length="208" mass="24497">MGVIVLTLLFGIIPFCLYLYKRQKGINCDKAYLGIVLLFFIASLYETIASLILKINVLVWFQVYSLLEFIALFYLFINLLNRKPKAYFYLSLGLFVIVYLFSLRFLTNHHFLVSKTINKVFVMIFVIVSSFIVINQNFIQKTSLRLFKRADFYMVIGLFVYYSVTIPLFVLCSYRVDNKLYFLDYWLINILGSLTLRIVISIGIWKIK</sequence>
<dbReference type="KEGG" id="mod:AS202_18430"/>
<protein>
    <submittedName>
        <fullName evidence="2">Uncharacterized protein</fullName>
    </submittedName>
</protein>
<accession>A0AAI8C998</accession>
<dbReference type="EMBL" id="CP013690">
    <property type="protein sequence ID" value="ALU28404.1"/>
    <property type="molecule type" value="Genomic_DNA"/>
</dbReference>
<dbReference type="AlphaFoldDB" id="A0AAI8C998"/>
<organism evidence="2 3">
    <name type="scientific">Myroides odoratimimus</name>
    <dbReference type="NCBI Taxonomy" id="76832"/>
    <lineage>
        <taxon>Bacteria</taxon>
        <taxon>Pseudomonadati</taxon>
        <taxon>Bacteroidota</taxon>
        <taxon>Flavobacteriia</taxon>
        <taxon>Flavobacteriales</taxon>
        <taxon>Flavobacteriaceae</taxon>
        <taxon>Myroides</taxon>
    </lineage>
</organism>
<feature type="transmembrane region" description="Helical" evidence="1">
    <location>
        <begin position="119"/>
        <end position="138"/>
    </location>
</feature>
<evidence type="ECO:0000313" key="3">
    <source>
        <dbReference type="Proteomes" id="UP000069030"/>
    </source>
</evidence>
<gene>
    <name evidence="2" type="ORF">AS202_18430</name>
</gene>
<evidence type="ECO:0000313" key="2">
    <source>
        <dbReference type="EMBL" id="ALU28404.1"/>
    </source>
</evidence>
<dbReference type="Proteomes" id="UP000069030">
    <property type="component" value="Chromosome"/>
</dbReference>
<keyword evidence="1" id="KW-0472">Membrane</keyword>
<feature type="transmembrane region" description="Helical" evidence="1">
    <location>
        <begin position="150"/>
        <end position="171"/>
    </location>
</feature>
<evidence type="ECO:0000256" key="1">
    <source>
        <dbReference type="SAM" id="Phobius"/>
    </source>
</evidence>
<feature type="transmembrane region" description="Helical" evidence="1">
    <location>
        <begin position="183"/>
        <end position="205"/>
    </location>
</feature>
<name>A0AAI8C998_9FLAO</name>